<dbReference type="Proteomes" id="UP001152888">
    <property type="component" value="Unassembled WGS sequence"/>
</dbReference>
<sequence length="308" mass="36000">MEQFYLTLNYEGVDYEVCVKDLETANLLLNDAAAAEQYILSMCPLGSQHEHNDSENQPQNDFQSIWSMPHNENDSTIQPSINDMIWTKKKPSEMDNEATHLMLSLRDEKSTYFDDKRTRKLKLWNDIAKELEKNNFHLGNKGGERCRQKFANLQKTYLSYMKHQTTTGSERIDDIPPFFDELHSILGCKHKVTPLNLEDSMDETSESVKNEIEQEQPDHTDPEETQLGPSTTTPVSRFKKTRKVTPSRHDDLIREMEKDRKIRSEEFSFLKQHLKKTEQQKDRFLEIVEAAFGTKKRRMSETNDSDTD</sequence>
<keyword evidence="4" id="KW-1185">Reference proteome</keyword>
<dbReference type="Pfam" id="PF13837">
    <property type="entry name" value="Myb_DNA-bind_4"/>
    <property type="match status" value="1"/>
</dbReference>
<feature type="compositionally biased region" description="Basic and acidic residues" evidence="1">
    <location>
        <begin position="247"/>
        <end position="257"/>
    </location>
</feature>
<feature type="compositionally biased region" description="Basic residues" evidence="1">
    <location>
        <begin position="237"/>
        <end position="246"/>
    </location>
</feature>
<feature type="compositionally biased region" description="Basic and acidic residues" evidence="1">
    <location>
        <begin position="206"/>
        <end position="222"/>
    </location>
</feature>
<evidence type="ECO:0000259" key="2">
    <source>
        <dbReference type="Pfam" id="PF13837"/>
    </source>
</evidence>
<proteinExistence type="predicted"/>
<dbReference type="Gene3D" id="1.10.10.60">
    <property type="entry name" value="Homeodomain-like"/>
    <property type="match status" value="1"/>
</dbReference>
<comment type="caution">
    <text evidence="3">The sequence shown here is derived from an EMBL/GenBank/DDBJ whole genome shotgun (WGS) entry which is preliminary data.</text>
</comment>
<reference evidence="3" key="1">
    <citation type="submission" date="2022-03" db="EMBL/GenBank/DDBJ databases">
        <authorList>
            <person name="Sayadi A."/>
        </authorList>
    </citation>
    <scope>NUCLEOTIDE SEQUENCE</scope>
</reference>
<dbReference type="InterPro" id="IPR044822">
    <property type="entry name" value="Myb_DNA-bind_4"/>
</dbReference>
<name>A0A9P0JQY2_ACAOB</name>
<dbReference type="OrthoDB" id="6816023at2759"/>
<dbReference type="AlphaFoldDB" id="A0A9P0JQY2"/>
<organism evidence="3 4">
    <name type="scientific">Acanthoscelides obtectus</name>
    <name type="common">Bean weevil</name>
    <name type="synonym">Bruchus obtectus</name>
    <dbReference type="NCBI Taxonomy" id="200917"/>
    <lineage>
        <taxon>Eukaryota</taxon>
        <taxon>Metazoa</taxon>
        <taxon>Ecdysozoa</taxon>
        <taxon>Arthropoda</taxon>
        <taxon>Hexapoda</taxon>
        <taxon>Insecta</taxon>
        <taxon>Pterygota</taxon>
        <taxon>Neoptera</taxon>
        <taxon>Endopterygota</taxon>
        <taxon>Coleoptera</taxon>
        <taxon>Polyphaga</taxon>
        <taxon>Cucujiformia</taxon>
        <taxon>Chrysomeloidea</taxon>
        <taxon>Chrysomelidae</taxon>
        <taxon>Bruchinae</taxon>
        <taxon>Bruchini</taxon>
        <taxon>Acanthoscelides</taxon>
    </lineage>
</organism>
<feature type="domain" description="Myb/SANT-like DNA-binding" evidence="2">
    <location>
        <begin position="96"/>
        <end position="185"/>
    </location>
</feature>
<evidence type="ECO:0000313" key="3">
    <source>
        <dbReference type="EMBL" id="CAH1957245.1"/>
    </source>
</evidence>
<gene>
    <name evidence="3" type="ORF">ACAOBT_LOCUS1985</name>
</gene>
<feature type="region of interest" description="Disordered" evidence="1">
    <location>
        <begin position="201"/>
        <end position="257"/>
    </location>
</feature>
<accession>A0A9P0JQY2</accession>
<evidence type="ECO:0000256" key="1">
    <source>
        <dbReference type="SAM" id="MobiDB-lite"/>
    </source>
</evidence>
<dbReference type="EMBL" id="CAKOFQ010006669">
    <property type="protein sequence ID" value="CAH1957245.1"/>
    <property type="molecule type" value="Genomic_DNA"/>
</dbReference>
<evidence type="ECO:0000313" key="4">
    <source>
        <dbReference type="Proteomes" id="UP001152888"/>
    </source>
</evidence>
<protein>
    <recommendedName>
        <fullName evidence="2">Myb/SANT-like DNA-binding domain-containing protein</fullName>
    </recommendedName>
</protein>